<feature type="region of interest" description="Disordered" evidence="1">
    <location>
        <begin position="131"/>
        <end position="150"/>
    </location>
</feature>
<dbReference type="RefSeq" id="WP_141844400.1">
    <property type="nucleotide sequence ID" value="NZ_VFPM01000002.1"/>
</dbReference>
<evidence type="ECO:0000256" key="1">
    <source>
        <dbReference type="SAM" id="MobiDB-lite"/>
    </source>
</evidence>
<feature type="compositionally biased region" description="Basic residues" evidence="1">
    <location>
        <begin position="299"/>
        <end position="309"/>
    </location>
</feature>
<sequence length="330" mass="34781">MNTAHPGPYAAIPLWLRPITRRPGEVQFGVLEGGPIVSGVTPDEARLLGRLDGTMPPDALDLVARASGVSRRRWRALLDLVGRLGLLEPIVPPRSHRATSPATRGARAGSHVLVEGDGSLAHDLRRLLEPDTGFAGGEGGEGAEGGARAIDSGSAQPAAVVLVADIALDPRRGDLWLRRGVPHLPVVTTGPRAVVGPLVDGTARAPCLWCLDLHRSDRDAAWPTVIAQVATVPVDSLAPQAQPLPAPGRSRRGEPGLSQLVAGTVAALVARSVAGEPPPPGVAVEVTVPWPRIDHRRWRPHPRCRHHTSRIPDARPALEGTASAPEPDRT</sequence>
<dbReference type="Proteomes" id="UP000316747">
    <property type="component" value="Unassembled WGS sequence"/>
</dbReference>
<comment type="caution">
    <text evidence="2">The sequence shown here is derived from an EMBL/GenBank/DDBJ whole genome shotgun (WGS) entry which is preliminary data.</text>
</comment>
<keyword evidence="3" id="KW-1185">Reference proteome</keyword>
<protein>
    <recommendedName>
        <fullName evidence="4">Bacteriocin biosynthesis cyclodehydratase domain-containing protein</fullName>
    </recommendedName>
</protein>
<reference evidence="2 3" key="1">
    <citation type="submission" date="2019-06" db="EMBL/GenBank/DDBJ databases">
        <title>Genome sequencing of plant associated microbes to promote plant fitness in Sorghum bicolor and Oryza sativa.</title>
        <authorList>
            <person name="Coleman-Derr D."/>
        </authorList>
    </citation>
    <scope>NUCLEOTIDE SEQUENCE [LARGE SCALE GENOMIC DNA]</scope>
    <source>
        <strain evidence="2 3">KV-663</strain>
    </source>
</reference>
<dbReference type="Gene3D" id="3.40.50.720">
    <property type="entry name" value="NAD(P)-binding Rossmann-like Domain"/>
    <property type="match status" value="1"/>
</dbReference>
<dbReference type="AlphaFoldDB" id="A0A543HVH0"/>
<organism evidence="2 3">
    <name type="scientific">Humibacillus xanthopallidus</name>
    <dbReference type="NCBI Taxonomy" id="412689"/>
    <lineage>
        <taxon>Bacteria</taxon>
        <taxon>Bacillati</taxon>
        <taxon>Actinomycetota</taxon>
        <taxon>Actinomycetes</taxon>
        <taxon>Micrococcales</taxon>
        <taxon>Intrasporangiaceae</taxon>
        <taxon>Humibacillus</taxon>
    </lineage>
</organism>
<gene>
    <name evidence="2" type="ORF">FBY41_2314</name>
</gene>
<feature type="compositionally biased region" description="Gly residues" evidence="1">
    <location>
        <begin position="134"/>
        <end position="145"/>
    </location>
</feature>
<dbReference type="EMBL" id="VFPM01000002">
    <property type="protein sequence ID" value="TQM62284.1"/>
    <property type="molecule type" value="Genomic_DNA"/>
</dbReference>
<evidence type="ECO:0000313" key="2">
    <source>
        <dbReference type="EMBL" id="TQM62284.1"/>
    </source>
</evidence>
<evidence type="ECO:0008006" key="4">
    <source>
        <dbReference type="Google" id="ProtNLM"/>
    </source>
</evidence>
<evidence type="ECO:0000313" key="3">
    <source>
        <dbReference type="Proteomes" id="UP000316747"/>
    </source>
</evidence>
<feature type="region of interest" description="Disordered" evidence="1">
    <location>
        <begin position="299"/>
        <end position="330"/>
    </location>
</feature>
<proteinExistence type="predicted"/>
<accession>A0A543HVH0</accession>
<name>A0A543HVH0_9MICO</name>
<dbReference type="OrthoDB" id="4426339at2"/>